<evidence type="ECO:0000313" key="2">
    <source>
        <dbReference type="Proteomes" id="UP000092993"/>
    </source>
</evidence>
<reference evidence="1 2" key="1">
    <citation type="submission" date="2016-03" db="EMBL/GenBank/DDBJ databases">
        <title>Whole genome sequencing of Grifola frondosa 9006-11.</title>
        <authorList>
            <person name="Min B."/>
            <person name="Park H."/>
            <person name="Kim J.-G."/>
            <person name="Cho H."/>
            <person name="Oh Y.-L."/>
            <person name="Kong W.-S."/>
            <person name="Choi I.-G."/>
        </authorList>
    </citation>
    <scope>NUCLEOTIDE SEQUENCE [LARGE SCALE GENOMIC DNA]</scope>
    <source>
        <strain evidence="1 2">9006-11</strain>
    </source>
</reference>
<evidence type="ECO:0000313" key="1">
    <source>
        <dbReference type="EMBL" id="OBZ65049.1"/>
    </source>
</evidence>
<dbReference type="AlphaFoldDB" id="A0A1C7LLZ2"/>
<proteinExistence type="predicted"/>
<name>A0A1C7LLZ2_GRIFR</name>
<accession>A0A1C7LLZ2</accession>
<organism evidence="1 2">
    <name type="scientific">Grifola frondosa</name>
    <name type="common">Maitake</name>
    <name type="synonym">Polyporus frondosus</name>
    <dbReference type="NCBI Taxonomy" id="5627"/>
    <lineage>
        <taxon>Eukaryota</taxon>
        <taxon>Fungi</taxon>
        <taxon>Dikarya</taxon>
        <taxon>Basidiomycota</taxon>
        <taxon>Agaricomycotina</taxon>
        <taxon>Agaricomycetes</taxon>
        <taxon>Polyporales</taxon>
        <taxon>Grifolaceae</taxon>
        <taxon>Grifola</taxon>
    </lineage>
</organism>
<gene>
    <name evidence="1" type="ORF">A0H81_14963</name>
</gene>
<comment type="caution">
    <text evidence="1">The sequence shown here is derived from an EMBL/GenBank/DDBJ whole genome shotgun (WGS) entry which is preliminary data.</text>
</comment>
<dbReference type="EMBL" id="LUGG01000059">
    <property type="protein sequence ID" value="OBZ65049.1"/>
    <property type="molecule type" value="Genomic_DNA"/>
</dbReference>
<sequence>MGSALEDPLSFGPLMRRVAGGPGLQSNFSPWYAHAAGASLSLAVRVRPDISFFMRMGRRLRLHCVSWDGRYPRPKMPLRAVPVCSALKSSGAADYQSIGDVIF</sequence>
<dbReference type="Proteomes" id="UP000092993">
    <property type="component" value="Unassembled WGS sequence"/>
</dbReference>
<keyword evidence="2" id="KW-1185">Reference proteome</keyword>
<protein>
    <submittedName>
        <fullName evidence="1">Uncharacterized protein</fullName>
    </submittedName>
</protein>